<dbReference type="PROSITE" id="PS50109">
    <property type="entry name" value="HIS_KIN"/>
    <property type="match status" value="1"/>
</dbReference>
<dbReference type="SUPFAM" id="SSF55874">
    <property type="entry name" value="ATPase domain of HSP90 chaperone/DNA topoisomerase II/histidine kinase"/>
    <property type="match status" value="1"/>
</dbReference>
<dbReference type="InterPro" id="IPR004358">
    <property type="entry name" value="Sig_transdc_His_kin-like_C"/>
</dbReference>
<dbReference type="FunFam" id="1.10.287.130:FF:000038">
    <property type="entry name" value="Sensory transduction histidine kinase"/>
    <property type="match status" value="1"/>
</dbReference>
<evidence type="ECO:0000256" key="7">
    <source>
        <dbReference type="ARBA" id="ARBA00022777"/>
    </source>
</evidence>
<dbReference type="EMBL" id="CP015118">
    <property type="protein sequence ID" value="ARN20149.1"/>
    <property type="molecule type" value="Genomic_DNA"/>
</dbReference>
<sequence>MGHLSVRQWAIAALSAVAILVLALGAFAWNFAQEAIRAAEFVNHTQQVIAEVARMQSNLEQAEASQRGYMISRRPDFIAERDEALNRFDAGLRNVTRQTLDNPPQQDRLVELRRVMLARVTLARDTVQMLREQGFTADLQPRLDASISLMSTMRSLLDEMSGEENRLLAQRSAQVTEQATLTGAVFSTLIVVVLLSLPVVYWRLRRDLLARQAAEQAIHQARRHEELHARALTLYNSQPDRHAVIDGTLDVLAGDPKFLCSAYYTHEDIGGMLRLAASHAAPSDLQPLVRLGEGPIGLAGRSMQAVEIAELDRPGGFRIDGGLAKLVPATVLASPVVFQGHLCGVLALATSAKLDDGDRRFVERLCAQWGVALHNLSQMSELSLLAEQLRARGEDIQLKNAELRKADRMKSEFLANMSHELRTPLNAVIGFSEILKDGMVGDLTSEQTEYITDIFTSGKHLLSLINDILDLSKVESGHSPFELEPVEPQQLSGSGMSVMREKASTQHVRLRAVCDAELPSVLVDVRKAKQIVYNLLANAVKFTPEGGHVTLTVAKTDTPSVKAAFSRAGARAFPPAELDAFPNWLSIAVADTGIGIAREDLERLFQPFVQIDSSLSRKYAGTGLGLMMVKRLAELHGGGVLVTSIPGEGSTFTVVLPWREPSDEQIRQAPDVTGKAVIAVHAPLADAPLVLVVEDDARAATMIVNHLEGQGYRVELARSAEEGLHMAGQLTPSVIVLDIILPGIDGWDMLLKMKEIEQARNIPVVIVSVTDERRRGFALGASQVLTKPVDPDELIAAVASIDLNGDGRTGAKVLVVDDDPKAVTLVSKHLEASGFEPVGAYGGAEALDLARGQAPALIILDLMMPTISGFDVVRALRADPTTADIPIIVLTAKLLTAEDRSILGGQVQQVLEKAEFLPASLLAEVRRALAKRRRVTE</sequence>
<dbReference type="SUPFAM" id="SSF55781">
    <property type="entry name" value="GAF domain-like"/>
    <property type="match status" value="1"/>
</dbReference>
<dbReference type="OrthoDB" id="9796305at2"/>
<keyword evidence="9" id="KW-0902">Two-component regulatory system</keyword>
<comment type="subcellular location">
    <subcellularLocation>
        <location evidence="2">Cell inner membrane</location>
        <topology evidence="2">Multi-pass membrane protein</topology>
    </subcellularLocation>
</comment>
<evidence type="ECO:0000256" key="3">
    <source>
        <dbReference type="ARBA" id="ARBA00012438"/>
    </source>
</evidence>
<evidence type="ECO:0000313" key="11">
    <source>
        <dbReference type="EMBL" id="ARN20149.1"/>
    </source>
</evidence>
<comment type="catalytic activity">
    <reaction evidence="1">
        <text>ATP + protein L-histidine = ADP + protein N-phospho-L-histidine.</text>
        <dbReference type="EC" id="2.7.13.3"/>
    </reaction>
</comment>
<proteinExistence type="predicted"/>
<dbReference type="Pfam" id="PF00512">
    <property type="entry name" value="HisKA"/>
    <property type="match status" value="1"/>
</dbReference>
<dbReference type="Gene3D" id="3.30.565.10">
    <property type="entry name" value="Histidine kinase-like ATPase, C-terminal domain"/>
    <property type="match status" value="1"/>
</dbReference>
<dbReference type="AlphaFoldDB" id="A0A1W6L733"/>
<dbReference type="Pfam" id="PF05227">
    <property type="entry name" value="CHASE3"/>
    <property type="match status" value="1"/>
</dbReference>
<dbReference type="Pfam" id="PF01590">
    <property type="entry name" value="GAF"/>
    <property type="match status" value="1"/>
</dbReference>
<dbReference type="GO" id="GO:0005524">
    <property type="term" value="F:ATP binding"/>
    <property type="evidence" value="ECO:0007669"/>
    <property type="project" value="UniProtKB-KW"/>
</dbReference>
<dbReference type="EC" id="2.7.13.3" evidence="3"/>
<dbReference type="Gene3D" id="3.40.50.2300">
    <property type="match status" value="2"/>
</dbReference>
<dbReference type="InterPro" id="IPR003661">
    <property type="entry name" value="HisK_dim/P_dom"/>
</dbReference>
<dbReference type="PROSITE" id="PS50110">
    <property type="entry name" value="RESPONSE_REGULATORY"/>
    <property type="match status" value="2"/>
</dbReference>
<dbReference type="CDD" id="cd19410">
    <property type="entry name" value="HK9-like_sensor"/>
    <property type="match status" value="1"/>
</dbReference>
<dbReference type="Pfam" id="PF00072">
    <property type="entry name" value="Response_reg"/>
    <property type="match status" value="2"/>
</dbReference>
<evidence type="ECO:0000256" key="5">
    <source>
        <dbReference type="ARBA" id="ARBA00022679"/>
    </source>
</evidence>
<dbReference type="FunFam" id="3.30.565.10:FF:000006">
    <property type="entry name" value="Sensor histidine kinase WalK"/>
    <property type="match status" value="1"/>
</dbReference>
<keyword evidence="5" id="KW-0808">Transferase</keyword>
<accession>A0A1W6L733</accession>
<dbReference type="InterPro" id="IPR036097">
    <property type="entry name" value="HisK_dim/P_sf"/>
</dbReference>
<dbReference type="SUPFAM" id="SSF52172">
    <property type="entry name" value="CheY-like"/>
    <property type="match status" value="2"/>
</dbReference>
<keyword evidence="10" id="KW-0472">Membrane</keyword>
<dbReference type="InterPro" id="IPR003594">
    <property type="entry name" value="HATPase_dom"/>
</dbReference>
<dbReference type="PRINTS" id="PR00344">
    <property type="entry name" value="BCTRLSENSOR"/>
</dbReference>
<dbReference type="InterPro" id="IPR001789">
    <property type="entry name" value="Sig_transdc_resp-reg_receiver"/>
</dbReference>
<evidence type="ECO:0000256" key="6">
    <source>
        <dbReference type="ARBA" id="ARBA00022741"/>
    </source>
</evidence>
<keyword evidence="7" id="KW-0418">Kinase</keyword>
<evidence type="ECO:0000313" key="12">
    <source>
        <dbReference type="Proteomes" id="UP000193427"/>
    </source>
</evidence>
<dbReference type="CDD" id="cd00082">
    <property type="entry name" value="HisKA"/>
    <property type="match status" value="1"/>
</dbReference>
<keyword evidence="6" id="KW-0547">Nucleotide-binding</keyword>
<dbReference type="PANTHER" id="PTHR43047">
    <property type="entry name" value="TWO-COMPONENT HISTIDINE PROTEIN KINASE"/>
    <property type="match status" value="1"/>
</dbReference>
<dbReference type="CDD" id="cd17574">
    <property type="entry name" value="REC_OmpR"/>
    <property type="match status" value="1"/>
</dbReference>
<dbReference type="InterPro" id="IPR011006">
    <property type="entry name" value="CheY-like_superfamily"/>
</dbReference>
<dbReference type="SMART" id="SM00387">
    <property type="entry name" value="HATPase_c"/>
    <property type="match status" value="1"/>
</dbReference>
<evidence type="ECO:0000256" key="10">
    <source>
        <dbReference type="ARBA" id="ARBA00023136"/>
    </source>
</evidence>
<protein>
    <recommendedName>
        <fullName evidence="3">histidine kinase</fullName>
        <ecNumber evidence="3">2.7.13.3</ecNumber>
    </recommendedName>
</protein>
<dbReference type="InterPro" id="IPR003018">
    <property type="entry name" value="GAF"/>
</dbReference>
<dbReference type="SUPFAM" id="SSF47384">
    <property type="entry name" value="Homodimeric domain of signal transducing histidine kinase"/>
    <property type="match status" value="1"/>
</dbReference>
<dbReference type="STRING" id="946333.A4W93_09625"/>
<keyword evidence="8" id="KW-0067">ATP-binding</keyword>
<evidence type="ECO:0000256" key="2">
    <source>
        <dbReference type="ARBA" id="ARBA00004429"/>
    </source>
</evidence>
<dbReference type="InterPro" id="IPR007891">
    <property type="entry name" value="CHASE3"/>
</dbReference>
<dbReference type="GO" id="GO:0000155">
    <property type="term" value="F:phosphorelay sensor kinase activity"/>
    <property type="evidence" value="ECO:0007669"/>
    <property type="project" value="InterPro"/>
</dbReference>
<dbReference type="Gene3D" id="3.30.450.40">
    <property type="match status" value="1"/>
</dbReference>
<dbReference type="Proteomes" id="UP000193427">
    <property type="component" value="Chromosome"/>
</dbReference>
<dbReference type="Pfam" id="PF02518">
    <property type="entry name" value="HATPase_c"/>
    <property type="match status" value="1"/>
</dbReference>
<dbReference type="InterPro" id="IPR036890">
    <property type="entry name" value="HATPase_C_sf"/>
</dbReference>
<evidence type="ECO:0000256" key="8">
    <source>
        <dbReference type="ARBA" id="ARBA00022840"/>
    </source>
</evidence>
<dbReference type="Gene3D" id="1.10.287.130">
    <property type="match status" value="1"/>
</dbReference>
<dbReference type="SMART" id="SM00448">
    <property type="entry name" value="REC"/>
    <property type="match status" value="2"/>
</dbReference>
<organism evidence="11 12">
    <name type="scientific">Piscinibacter gummiphilus</name>
    <dbReference type="NCBI Taxonomy" id="946333"/>
    <lineage>
        <taxon>Bacteria</taxon>
        <taxon>Pseudomonadati</taxon>
        <taxon>Pseudomonadota</taxon>
        <taxon>Betaproteobacteria</taxon>
        <taxon>Burkholderiales</taxon>
        <taxon>Sphaerotilaceae</taxon>
        <taxon>Piscinibacter</taxon>
    </lineage>
</organism>
<name>A0A1W6L733_9BURK</name>
<dbReference type="GO" id="GO:0009927">
    <property type="term" value="F:histidine phosphotransfer kinase activity"/>
    <property type="evidence" value="ECO:0007669"/>
    <property type="project" value="TreeGrafter"/>
</dbReference>
<dbReference type="InterPro" id="IPR029016">
    <property type="entry name" value="GAF-like_dom_sf"/>
</dbReference>
<dbReference type="PANTHER" id="PTHR43047:SF63">
    <property type="entry name" value="HISTIDINE KINASE"/>
    <property type="match status" value="1"/>
</dbReference>
<evidence type="ECO:0000256" key="9">
    <source>
        <dbReference type="ARBA" id="ARBA00023012"/>
    </source>
</evidence>
<keyword evidence="4" id="KW-0597">Phosphoprotein</keyword>
<evidence type="ECO:0000256" key="1">
    <source>
        <dbReference type="ARBA" id="ARBA00000085"/>
    </source>
</evidence>
<evidence type="ECO:0000256" key="4">
    <source>
        <dbReference type="ARBA" id="ARBA00022553"/>
    </source>
</evidence>
<dbReference type="RefSeq" id="WP_085750416.1">
    <property type="nucleotide sequence ID" value="NZ_BSPR01000016.1"/>
</dbReference>
<dbReference type="KEGG" id="rgu:A4W93_09625"/>
<dbReference type="SMART" id="SM00388">
    <property type="entry name" value="HisKA"/>
    <property type="match status" value="1"/>
</dbReference>
<reference evidence="11 12" key="1">
    <citation type="submission" date="2016-04" db="EMBL/GenBank/DDBJ databases">
        <title>Complete genome sequence of natural rubber-degrading, novel Gram-negative bacterium, Rhizobacter gummiphilus strain NS21.</title>
        <authorList>
            <person name="Tabata M."/>
            <person name="Kasai D."/>
            <person name="Fukuda M."/>
        </authorList>
    </citation>
    <scope>NUCLEOTIDE SEQUENCE [LARGE SCALE GENOMIC DNA]</scope>
    <source>
        <strain evidence="11 12">NS21</strain>
    </source>
</reference>
<dbReference type="InterPro" id="IPR005467">
    <property type="entry name" value="His_kinase_dom"/>
</dbReference>
<gene>
    <name evidence="11" type="ORF">A4W93_09625</name>
</gene>
<dbReference type="GO" id="GO:0005886">
    <property type="term" value="C:plasma membrane"/>
    <property type="evidence" value="ECO:0007669"/>
    <property type="project" value="UniProtKB-SubCell"/>
</dbReference>
<keyword evidence="12" id="KW-1185">Reference proteome</keyword>
<dbReference type="CDD" id="cd16922">
    <property type="entry name" value="HATPase_EvgS-ArcB-TorS-like"/>
    <property type="match status" value="1"/>
</dbReference>